<reference evidence="1 2" key="1">
    <citation type="submission" date="2023-08" db="EMBL/GenBank/DDBJ databases">
        <title>A Necator americanus chromosomal reference genome.</title>
        <authorList>
            <person name="Ilik V."/>
            <person name="Petrzelkova K.J."/>
            <person name="Pardy F."/>
            <person name="Fuh T."/>
            <person name="Niatou-Singa F.S."/>
            <person name="Gouil Q."/>
            <person name="Baker L."/>
            <person name="Ritchie M.E."/>
            <person name="Jex A.R."/>
            <person name="Gazzola D."/>
            <person name="Li H."/>
            <person name="Toshio Fujiwara R."/>
            <person name="Zhan B."/>
            <person name="Aroian R.V."/>
            <person name="Pafco B."/>
            <person name="Schwarz E.M."/>
        </authorList>
    </citation>
    <scope>NUCLEOTIDE SEQUENCE [LARGE SCALE GENOMIC DNA]</scope>
    <source>
        <strain evidence="1 2">Aroian</strain>
        <tissue evidence="1">Whole animal</tissue>
    </source>
</reference>
<dbReference type="Proteomes" id="UP001303046">
    <property type="component" value="Unassembled WGS sequence"/>
</dbReference>
<name>A0ABR1ENK8_NECAM</name>
<evidence type="ECO:0000313" key="1">
    <source>
        <dbReference type="EMBL" id="KAK6764249.1"/>
    </source>
</evidence>
<gene>
    <name evidence="1" type="primary">Necator_chrX.g24698</name>
    <name evidence="1" type="ORF">RB195_024533</name>
</gene>
<dbReference type="EMBL" id="JAVFWL010000006">
    <property type="protein sequence ID" value="KAK6764249.1"/>
    <property type="molecule type" value="Genomic_DNA"/>
</dbReference>
<evidence type="ECO:0008006" key="3">
    <source>
        <dbReference type="Google" id="ProtNLM"/>
    </source>
</evidence>
<proteinExistence type="predicted"/>
<accession>A0ABR1ENK8</accession>
<organism evidence="1 2">
    <name type="scientific">Necator americanus</name>
    <name type="common">Human hookworm</name>
    <dbReference type="NCBI Taxonomy" id="51031"/>
    <lineage>
        <taxon>Eukaryota</taxon>
        <taxon>Metazoa</taxon>
        <taxon>Ecdysozoa</taxon>
        <taxon>Nematoda</taxon>
        <taxon>Chromadorea</taxon>
        <taxon>Rhabditida</taxon>
        <taxon>Rhabditina</taxon>
        <taxon>Rhabditomorpha</taxon>
        <taxon>Strongyloidea</taxon>
        <taxon>Ancylostomatidae</taxon>
        <taxon>Bunostominae</taxon>
        <taxon>Necator</taxon>
    </lineage>
</organism>
<sequence>MSLLETRLLIIRDRTRRELWNTSAHAPTKIAEDNSKNALCDELNAPMFKIPNQHVVIVGVDANAKMGLERRSVVITAVDSVVSDINDGPISDAANGTQRSLDKAELARSNKYRTMDDSSLMPDLSHLSAEEREIIEQVFKRQKDEEAKEVQLTL</sequence>
<dbReference type="Gene3D" id="3.30.40.10">
    <property type="entry name" value="Zinc/RING finger domain, C3HC4 (zinc finger)"/>
    <property type="match status" value="1"/>
</dbReference>
<dbReference type="InterPro" id="IPR013083">
    <property type="entry name" value="Znf_RING/FYVE/PHD"/>
</dbReference>
<evidence type="ECO:0000313" key="2">
    <source>
        <dbReference type="Proteomes" id="UP001303046"/>
    </source>
</evidence>
<keyword evidence="2" id="KW-1185">Reference proteome</keyword>
<protein>
    <recommendedName>
        <fullName evidence="3">RabBD domain-containing protein</fullName>
    </recommendedName>
</protein>
<comment type="caution">
    <text evidence="1">The sequence shown here is derived from an EMBL/GenBank/DDBJ whole genome shotgun (WGS) entry which is preliminary data.</text>
</comment>